<dbReference type="SUPFAM" id="SSF81333">
    <property type="entry name" value="F1F0 ATP synthase subunit C"/>
    <property type="match status" value="2"/>
</dbReference>
<comment type="subcellular location">
    <subcellularLocation>
        <location evidence="1">Membrane</location>
        <topology evidence="1">Multi-pass membrane protein</topology>
    </subcellularLocation>
</comment>
<dbReference type="InterPro" id="IPR002379">
    <property type="entry name" value="ATPase_proteolipid_c-like_dom"/>
</dbReference>
<proteinExistence type="inferred from homology"/>
<comment type="similarity">
    <text evidence="2 8">Belongs to the V-ATPase proteolipid subunit family.</text>
</comment>
<dbReference type="GO" id="GO:0046961">
    <property type="term" value="F:proton-transporting ATPase activity, rotational mechanism"/>
    <property type="evidence" value="ECO:0007669"/>
    <property type="project" value="InterPro"/>
</dbReference>
<sequence>MNNMTWIQFLMENSGGIIFAALGIALAVGLSGIGSAKGVGLVGEAATGLVTEEPEKFGKALVLELLPGTQGLYGFVVGFLAFTKLSSGMTLSQGLYIFGACLPIALAGYFSAIAQGRVAAAGIQILAKRPEHNTKGIILSAMVETYALLGFVISFMLVMKTF</sequence>
<protein>
    <submittedName>
        <fullName evidence="10">V-type ATP synthase subunit K</fullName>
        <ecNumber evidence="10">3.6.3.14</ecNumber>
    </submittedName>
</protein>
<dbReference type="FunFam" id="1.20.120.610:FF:000005">
    <property type="entry name" value="V-type sodium ATPase subunit K"/>
    <property type="match status" value="1"/>
</dbReference>
<dbReference type="GO" id="GO:0033179">
    <property type="term" value="C:proton-transporting V-type ATPase, V0 domain"/>
    <property type="evidence" value="ECO:0007669"/>
    <property type="project" value="InterPro"/>
</dbReference>
<keyword evidence="4 8" id="KW-0812">Transmembrane</keyword>
<keyword evidence="10" id="KW-0378">Hydrolase</keyword>
<keyword evidence="3 8" id="KW-0813">Transport</keyword>
<keyword evidence="5 8" id="KW-1133">Transmembrane helix</keyword>
<evidence type="ECO:0000256" key="1">
    <source>
        <dbReference type="ARBA" id="ARBA00004141"/>
    </source>
</evidence>
<dbReference type="InterPro" id="IPR000245">
    <property type="entry name" value="ATPase_proteolipid_csu"/>
</dbReference>
<dbReference type="InterPro" id="IPR035921">
    <property type="entry name" value="F/V-ATP_Csub_sf"/>
</dbReference>
<keyword evidence="6 8" id="KW-0406">Ion transport</keyword>
<dbReference type="PANTHER" id="PTHR10263">
    <property type="entry name" value="V-TYPE PROTON ATPASE PROTEOLIPID SUBUNIT"/>
    <property type="match status" value="1"/>
</dbReference>
<evidence type="ECO:0000259" key="9">
    <source>
        <dbReference type="Pfam" id="PF00137"/>
    </source>
</evidence>
<dbReference type="Gene3D" id="1.20.120.610">
    <property type="entry name" value="lithium bound rotor ring of v- atpase"/>
    <property type="match status" value="1"/>
</dbReference>
<evidence type="ECO:0000256" key="3">
    <source>
        <dbReference type="ARBA" id="ARBA00022448"/>
    </source>
</evidence>
<feature type="transmembrane region" description="Helical" evidence="8">
    <location>
        <begin position="60"/>
        <end position="82"/>
    </location>
</feature>
<dbReference type="PRINTS" id="PR00122">
    <property type="entry name" value="VACATPASE"/>
</dbReference>
<evidence type="ECO:0000256" key="7">
    <source>
        <dbReference type="ARBA" id="ARBA00023136"/>
    </source>
</evidence>
<dbReference type="EC" id="3.6.3.14" evidence="10"/>
<gene>
    <name evidence="10" type="primary">ntpK</name>
    <name evidence="10" type="ORF">ERS852471_02671</name>
</gene>
<dbReference type="Proteomes" id="UP000095594">
    <property type="component" value="Unassembled WGS sequence"/>
</dbReference>
<dbReference type="CDD" id="cd18180">
    <property type="entry name" value="ATP-synt_Vo_Ao_c_NTPK_rpt2"/>
    <property type="match status" value="1"/>
</dbReference>
<reference evidence="10 11" key="1">
    <citation type="submission" date="2015-09" db="EMBL/GenBank/DDBJ databases">
        <authorList>
            <consortium name="Pathogen Informatics"/>
        </authorList>
    </citation>
    <scope>NUCLEOTIDE SEQUENCE [LARGE SCALE GENOMIC DNA]</scope>
    <source>
        <strain evidence="10 11">2789STDY5834856</strain>
    </source>
</reference>
<evidence type="ECO:0000256" key="4">
    <source>
        <dbReference type="ARBA" id="ARBA00022692"/>
    </source>
</evidence>
<feature type="transmembrane region" description="Helical" evidence="8">
    <location>
        <begin position="136"/>
        <end position="158"/>
    </location>
</feature>
<feature type="domain" description="V-ATPase proteolipid subunit C-like" evidence="9">
    <location>
        <begin position="98"/>
        <end position="157"/>
    </location>
</feature>
<evidence type="ECO:0000256" key="8">
    <source>
        <dbReference type="RuleBase" id="RU363060"/>
    </source>
</evidence>
<evidence type="ECO:0000256" key="6">
    <source>
        <dbReference type="ARBA" id="ARBA00023065"/>
    </source>
</evidence>
<dbReference type="NCBIfam" id="NF005124">
    <property type="entry name" value="PRK06558.1"/>
    <property type="match status" value="1"/>
</dbReference>
<dbReference type="RefSeq" id="WP_055267336.1">
    <property type="nucleotide sequence ID" value="NZ_CABIXQ010000020.1"/>
</dbReference>
<feature type="transmembrane region" description="Helical" evidence="8">
    <location>
        <begin position="94"/>
        <end position="116"/>
    </location>
</feature>
<dbReference type="Pfam" id="PF00137">
    <property type="entry name" value="ATP-synt_C"/>
    <property type="match status" value="2"/>
</dbReference>
<evidence type="ECO:0000313" key="10">
    <source>
        <dbReference type="EMBL" id="CUO94847.1"/>
    </source>
</evidence>
<evidence type="ECO:0000256" key="5">
    <source>
        <dbReference type="ARBA" id="ARBA00022989"/>
    </source>
</evidence>
<organism evidence="10 11">
    <name type="scientific">Clostridium disporicum</name>
    <dbReference type="NCBI Taxonomy" id="84024"/>
    <lineage>
        <taxon>Bacteria</taxon>
        <taxon>Bacillati</taxon>
        <taxon>Bacillota</taxon>
        <taxon>Clostridia</taxon>
        <taxon>Eubacteriales</taxon>
        <taxon>Clostridiaceae</taxon>
        <taxon>Clostridium</taxon>
    </lineage>
</organism>
<accession>A0A174JAA8</accession>
<name>A0A174JAA8_9CLOT</name>
<evidence type="ECO:0000313" key="11">
    <source>
        <dbReference type="Proteomes" id="UP000095594"/>
    </source>
</evidence>
<dbReference type="EMBL" id="CYZX01000020">
    <property type="protein sequence ID" value="CUO94847.1"/>
    <property type="molecule type" value="Genomic_DNA"/>
</dbReference>
<feature type="domain" description="V-ATPase proteolipid subunit C-like" evidence="9">
    <location>
        <begin position="22"/>
        <end position="80"/>
    </location>
</feature>
<evidence type="ECO:0000256" key="2">
    <source>
        <dbReference type="ARBA" id="ARBA00007296"/>
    </source>
</evidence>
<dbReference type="GO" id="GO:0016787">
    <property type="term" value="F:hydrolase activity"/>
    <property type="evidence" value="ECO:0007669"/>
    <property type="project" value="UniProtKB-KW"/>
</dbReference>
<dbReference type="CDD" id="cd18179">
    <property type="entry name" value="ATP-synt_Vo_Ao_c_NTPK_rpt1"/>
    <property type="match status" value="1"/>
</dbReference>
<dbReference type="AlphaFoldDB" id="A0A174JAA8"/>
<keyword evidence="7 8" id="KW-0472">Membrane</keyword>